<sequence>MLLESSQSNSGKVIRILNEYEVIVNVGKKDGIYYGQKLGVYKLLGEVTDPYNDDKFLGRCESLIETLTPLKIDENYSILYKRHFAVPSTSHVNYPLTSKEALILNVDDDNILPFEDVSRQTIKLGDTVKNLPLY</sequence>
<reference evidence="1 2" key="1">
    <citation type="submission" date="2023-10" db="EMBL/GenBank/DDBJ databases">
        <authorList>
            <person name="Botero Cardona J."/>
        </authorList>
    </citation>
    <scope>NUCLEOTIDE SEQUENCE [LARGE SCALE GENOMIC DNA]</scope>
    <source>
        <strain evidence="1 2">R-55214</strain>
    </source>
</reference>
<dbReference type="Proteomes" id="UP001314166">
    <property type="component" value="Unassembled WGS sequence"/>
</dbReference>
<protein>
    <submittedName>
        <fullName evidence="1">Uncharacterized protein</fullName>
    </submittedName>
</protein>
<dbReference type="EMBL" id="CAUZMB010000002">
    <property type="protein sequence ID" value="CAK1232866.1"/>
    <property type="molecule type" value="Genomic_DNA"/>
</dbReference>
<evidence type="ECO:0000313" key="2">
    <source>
        <dbReference type="Proteomes" id="UP001314166"/>
    </source>
</evidence>
<comment type="caution">
    <text evidence="1">The sequence shown here is derived from an EMBL/GenBank/DDBJ whole genome shotgun (WGS) entry which is preliminary data.</text>
</comment>
<organism evidence="1 2">
    <name type="scientific">Fructobacillus evanidus</name>
    <dbReference type="NCBI Taxonomy" id="3064281"/>
    <lineage>
        <taxon>Bacteria</taxon>
        <taxon>Bacillati</taxon>
        <taxon>Bacillota</taxon>
        <taxon>Bacilli</taxon>
        <taxon>Lactobacillales</taxon>
        <taxon>Lactobacillaceae</taxon>
        <taxon>Fructobacillus</taxon>
    </lineage>
</organism>
<keyword evidence="2" id="KW-1185">Reference proteome</keyword>
<evidence type="ECO:0000313" key="1">
    <source>
        <dbReference type="EMBL" id="CAK1232866.1"/>
    </source>
</evidence>
<gene>
    <name evidence="1" type="ORF">R55214_HHFBAMCI_00443</name>
</gene>
<accession>A0ABM9MQH0</accession>
<dbReference type="RefSeq" id="WP_338343397.1">
    <property type="nucleotide sequence ID" value="NZ_CAUZLH010000005.1"/>
</dbReference>
<name>A0ABM9MQH0_9LACO</name>
<proteinExistence type="predicted"/>